<feature type="coiled-coil region" evidence="1">
    <location>
        <begin position="95"/>
        <end position="136"/>
    </location>
</feature>
<sequence length="605" mass="65288">MDGPDTTIPRQSIVLGNRRSLDDDVLPLLGPHATTRDGAARSETERPDRTTDSSQDGTAAELPRDGSSTAREATHMIPEQILKTQPYTIHLLDIIASNALRMNNMQTQIEDLTKELNATRNALNELQKTEDGSEQAETDSRLTNGDYYSLTKKKWITLTDEFREQCLFYEEVAQDKFKITETMNLPLESCIFREDGTSIKGSPIFRAIKEDAKRLILTTLAVLPDKPMQGKYRMLAFYKKYYPPQLARVCQKLTSMWVELAMCASQWKARAIVGRALRNLQQTSIFDYKTETIEVDDAPDAGGTVSTKGHQNGSNPASPYRIASSSRTNNPSPTKHSNVTATAPSTSDRTLPTTPSSAIQQRTPQSRAQLFARATGTPTRSDTRTPGRSPRTDAMMTPEQQDTPHATSQPLPRPIGSSIQTEPTAKQAGATAATATATGEAATATATGEGAGSPRTSGPSTSMASVSGPTPVSQDTRPVPQTADTSVTISLEGTMERAVAKHILKQRGEDITKGMHALTISRLLRTQALKRPFTAQELQEAKDTVHQAKSKRRKVTPATPPASEAQSGPSHPSIDPTSTPAASTSGPSNPTVGPIATARGNGNAT</sequence>
<dbReference type="Proteomes" id="UP000077521">
    <property type="component" value="Unassembled WGS sequence"/>
</dbReference>
<feature type="compositionally biased region" description="Polar residues" evidence="2">
    <location>
        <begin position="304"/>
        <end position="368"/>
    </location>
</feature>
<feature type="compositionally biased region" description="Low complexity" evidence="2">
    <location>
        <begin position="428"/>
        <end position="448"/>
    </location>
</feature>
<dbReference type="AlphaFoldDB" id="A0A177TW49"/>
<reference evidence="3" key="1">
    <citation type="submission" date="2016-04" db="EMBL/GenBank/DDBJ databases">
        <authorList>
            <person name="Nguyen H.D."/>
            <person name="Samba Siva P."/>
            <person name="Cullis J."/>
            <person name="Levesque C.A."/>
            <person name="Hambleton S."/>
        </authorList>
    </citation>
    <scope>NUCLEOTIDE SEQUENCE</scope>
    <source>
        <strain evidence="3">DAOMC 236416</strain>
    </source>
</reference>
<organism evidence="3 4">
    <name type="scientific">Tilletia indica</name>
    <dbReference type="NCBI Taxonomy" id="43049"/>
    <lineage>
        <taxon>Eukaryota</taxon>
        <taxon>Fungi</taxon>
        <taxon>Dikarya</taxon>
        <taxon>Basidiomycota</taxon>
        <taxon>Ustilaginomycotina</taxon>
        <taxon>Exobasidiomycetes</taxon>
        <taxon>Tilletiales</taxon>
        <taxon>Tilletiaceae</taxon>
        <taxon>Tilletia</taxon>
    </lineage>
</organism>
<feature type="compositionally biased region" description="Basic and acidic residues" evidence="2">
    <location>
        <begin position="34"/>
        <end position="51"/>
    </location>
</feature>
<gene>
    <name evidence="3" type="ORF">A4X13_0g6355</name>
</gene>
<protein>
    <submittedName>
        <fullName evidence="3">Uncharacterized protein</fullName>
    </submittedName>
</protein>
<feature type="region of interest" description="Disordered" evidence="2">
    <location>
        <begin position="538"/>
        <end position="605"/>
    </location>
</feature>
<feature type="compositionally biased region" description="Low complexity" evidence="2">
    <location>
        <begin position="576"/>
        <end position="591"/>
    </location>
</feature>
<evidence type="ECO:0000256" key="1">
    <source>
        <dbReference type="SAM" id="Coils"/>
    </source>
</evidence>
<comment type="caution">
    <text evidence="3">The sequence shown here is derived from an EMBL/GenBank/DDBJ whole genome shotgun (WGS) entry which is preliminary data.</text>
</comment>
<keyword evidence="1" id="KW-0175">Coiled coil</keyword>
<reference evidence="3" key="2">
    <citation type="journal article" date="2019" name="IMA Fungus">
        <title>Genome sequencing and comparison of five Tilletia species to identify candidate genes for the detection of regulated species infecting wheat.</title>
        <authorList>
            <person name="Nguyen H.D.T."/>
            <person name="Sultana T."/>
            <person name="Kesanakurti P."/>
            <person name="Hambleton S."/>
        </authorList>
    </citation>
    <scope>NUCLEOTIDE SEQUENCE</scope>
    <source>
        <strain evidence="3">DAOMC 236416</strain>
    </source>
</reference>
<keyword evidence="4" id="KW-1185">Reference proteome</keyword>
<feature type="region of interest" description="Disordered" evidence="2">
    <location>
        <begin position="297"/>
        <end position="487"/>
    </location>
</feature>
<evidence type="ECO:0000313" key="3">
    <source>
        <dbReference type="EMBL" id="KAE8244695.1"/>
    </source>
</evidence>
<feature type="region of interest" description="Disordered" evidence="2">
    <location>
        <begin position="1"/>
        <end position="73"/>
    </location>
</feature>
<feature type="compositionally biased region" description="Polar residues" evidence="2">
    <location>
        <begin position="398"/>
        <end position="410"/>
    </location>
</feature>
<name>A0A177TW49_9BASI</name>
<dbReference type="EMBL" id="LWDF02000596">
    <property type="protein sequence ID" value="KAE8244695.1"/>
    <property type="molecule type" value="Genomic_DNA"/>
</dbReference>
<feature type="compositionally biased region" description="Polar residues" evidence="2">
    <location>
        <begin position="454"/>
        <end position="476"/>
    </location>
</feature>
<evidence type="ECO:0000313" key="4">
    <source>
        <dbReference type="Proteomes" id="UP000077521"/>
    </source>
</evidence>
<evidence type="ECO:0000256" key="2">
    <source>
        <dbReference type="SAM" id="MobiDB-lite"/>
    </source>
</evidence>
<accession>A0A177TW49</accession>
<proteinExistence type="predicted"/>
<feature type="compositionally biased region" description="Polar residues" evidence="2">
    <location>
        <begin position="376"/>
        <end position="386"/>
    </location>
</feature>